<proteinExistence type="predicted"/>
<organism evidence="1 2">
    <name type="scientific">Gossypium australe</name>
    <dbReference type="NCBI Taxonomy" id="47621"/>
    <lineage>
        <taxon>Eukaryota</taxon>
        <taxon>Viridiplantae</taxon>
        <taxon>Streptophyta</taxon>
        <taxon>Embryophyta</taxon>
        <taxon>Tracheophyta</taxon>
        <taxon>Spermatophyta</taxon>
        <taxon>Magnoliopsida</taxon>
        <taxon>eudicotyledons</taxon>
        <taxon>Gunneridae</taxon>
        <taxon>Pentapetalae</taxon>
        <taxon>rosids</taxon>
        <taxon>malvids</taxon>
        <taxon>Malvales</taxon>
        <taxon>Malvaceae</taxon>
        <taxon>Malvoideae</taxon>
        <taxon>Gossypium</taxon>
    </lineage>
</organism>
<comment type="caution">
    <text evidence="1">The sequence shown here is derived from an EMBL/GenBank/DDBJ whole genome shotgun (WGS) entry which is preliminary data.</text>
</comment>
<dbReference type="Proteomes" id="UP000325315">
    <property type="component" value="Unassembled WGS sequence"/>
</dbReference>
<dbReference type="AlphaFoldDB" id="A0A5B6VZQ9"/>
<reference evidence="2" key="1">
    <citation type="journal article" date="2019" name="Plant Biotechnol. J.">
        <title>Genome sequencing of the Australian wild diploid species Gossypium australe highlights disease resistance and delayed gland morphogenesis.</title>
        <authorList>
            <person name="Cai Y."/>
            <person name="Cai X."/>
            <person name="Wang Q."/>
            <person name="Wang P."/>
            <person name="Zhang Y."/>
            <person name="Cai C."/>
            <person name="Xu Y."/>
            <person name="Wang K."/>
            <person name="Zhou Z."/>
            <person name="Wang C."/>
            <person name="Geng S."/>
            <person name="Li B."/>
            <person name="Dong Q."/>
            <person name="Hou Y."/>
            <person name="Wang H."/>
            <person name="Ai P."/>
            <person name="Liu Z."/>
            <person name="Yi F."/>
            <person name="Sun M."/>
            <person name="An G."/>
            <person name="Cheng J."/>
            <person name="Zhang Y."/>
            <person name="Shi Q."/>
            <person name="Xie Y."/>
            <person name="Shi X."/>
            <person name="Chang Y."/>
            <person name="Huang F."/>
            <person name="Chen Y."/>
            <person name="Hong S."/>
            <person name="Mi L."/>
            <person name="Sun Q."/>
            <person name="Zhang L."/>
            <person name="Zhou B."/>
            <person name="Peng R."/>
            <person name="Zhang X."/>
            <person name="Liu F."/>
        </authorList>
    </citation>
    <scope>NUCLEOTIDE SEQUENCE [LARGE SCALE GENOMIC DNA]</scope>
    <source>
        <strain evidence="2">cv. PA1801</strain>
    </source>
</reference>
<evidence type="ECO:0000313" key="2">
    <source>
        <dbReference type="Proteomes" id="UP000325315"/>
    </source>
</evidence>
<accession>A0A5B6VZQ9</accession>
<gene>
    <name evidence="1" type="ORF">EPI10_024843</name>
</gene>
<name>A0A5B6VZQ9_9ROSI</name>
<keyword evidence="2" id="KW-1185">Reference proteome</keyword>
<protein>
    <submittedName>
        <fullName evidence="1">Uncharacterized protein</fullName>
    </submittedName>
</protein>
<sequence>MAPTLFIESERRVEFLRFIQVQHSIIGQAVLAYYYPWSILSVRGLIEMGIGWRIGMGNSVNIWNNAWIPGLGNRKIQCQNTVL</sequence>
<dbReference type="EMBL" id="SMMG02000005">
    <property type="protein sequence ID" value="KAA3474573.1"/>
    <property type="molecule type" value="Genomic_DNA"/>
</dbReference>
<evidence type="ECO:0000313" key="1">
    <source>
        <dbReference type="EMBL" id="KAA3474573.1"/>
    </source>
</evidence>